<name>M6CXY1_9LEPT</name>
<reference evidence="1 2" key="1">
    <citation type="submission" date="2013-01" db="EMBL/GenBank/DDBJ databases">
        <authorList>
            <person name="Harkins D.M."/>
            <person name="Durkin A.S."/>
            <person name="Brinkac L.M."/>
            <person name="Haft D.H."/>
            <person name="Selengut J.D."/>
            <person name="Sanka R."/>
            <person name="DePew J."/>
            <person name="Purushe J."/>
            <person name="Galloway R.L."/>
            <person name="Vinetz J.M."/>
            <person name="Sutton G.G."/>
            <person name="Nierman W.C."/>
            <person name="Fouts D.E."/>
        </authorList>
    </citation>
    <scope>NUCLEOTIDE SEQUENCE [LARGE SCALE GENOMIC DNA]</scope>
    <source>
        <strain evidence="1 2">79601</strain>
    </source>
</reference>
<organism evidence="1 2">
    <name type="scientific">Leptospira alstonii serovar Sichuan str. 79601</name>
    <dbReference type="NCBI Taxonomy" id="1218565"/>
    <lineage>
        <taxon>Bacteria</taxon>
        <taxon>Pseudomonadati</taxon>
        <taxon>Spirochaetota</taxon>
        <taxon>Spirochaetia</taxon>
        <taxon>Leptospirales</taxon>
        <taxon>Leptospiraceae</taxon>
        <taxon>Leptospira</taxon>
    </lineage>
</organism>
<dbReference type="EMBL" id="ANIK01000113">
    <property type="protein sequence ID" value="EMJ91130.1"/>
    <property type="molecule type" value="Genomic_DNA"/>
</dbReference>
<proteinExistence type="predicted"/>
<protein>
    <submittedName>
        <fullName evidence="1">Uncharacterized protein</fullName>
    </submittedName>
</protein>
<accession>M6CXY1</accession>
<dbReference type="Proteomes" id="UP000011988">
    <property type="component" value="Unassembled WGS sequence"/>
</dbReference>
<dbReference type="PATRIC" id="fig|1218565.3.peg.4126"/>
<evidence type="ECO:0000313" key="1">
    <source>
        <dbReference type="EMBL" id="EMJ91130.1"/>
    </source>
</evidence>
<sequence length="103" mass="12208">MGTHTICCEHFQGLENNFRIRSHFPFYALSKFFRSYSKNEFRIFPKRIFNKIYIQEEIKKGGIATDPALLKKIANNDKAHNILRKLGWFKKEYETSLLDSFGN</sequence>
<dbReference type="AlphaFoldDB" id="M6CXY1"/>
<gene>
    <name evidence="1" type="ORF">LEP1GSC194_3421</name>
</gene>
<evidence type="ECO:0000313" key="2">
    <source>
        <dbReference type="Proteomes" id="UP000011988"/>
    </source>
</evidence>
<comment type="caution">
    <text evidence="1">The sequence shown here is derived from an EMBL/GenBank/DDBJ whole genome shotgun (WGS) entry which is preliminary data.</text>
</comment>